<sequence>MEGKIRADRIRAHMIRSVPRSVDRKFFAPFESDVTFLKPDADKFASTNNDVSKWGKSIFNSSTLMVTGPSCSFASTLKSLSFDDIQMGSQTPVGGCGETMAKNQ</sequence>
<organism evidence="1 2">
    <name type="scientific">Forsythia ovata</name>
    <dbReference type="NCBI Taxonomy" id="205694"/>
    <lineage>
        <taxon>Eukaryota</taxon>
        <taxon>Viridiplantae</taxon>
        <taxon>Streptophyta</taxon>
        <taxon>Embryophyta</taxon>
        <taxon>Tracheophyta</taxon>
        <taxon>Spermatophyta</taxon>
        <taxon>Magnoliopsida</taxon>
        <taxon>eudicotyledons</taxon>
        <taxon>Gunneridae</taxon>
        <taxon>Pentapetalae</taxon>
        <taxon>asterids</taxon>
        <taxon>lamiids</taxon>
        <taxon>Lamiales</taxon>
        <taxon>Oleaceae</taxon>
        <taxon>Forsythieae</taxon>
        <taxon>Forsythia</taxon>
    </lineage>
</organism>
<accession>A0ABD1VNT8</accession>
<evidence type="ECO:0000313" key="1">
    <source>
        <dbReference type="EMBL" id="KAL2538040.1"/>
    </source>
</evidence>
<keyword evidence="2" id="KW-1185">Reference proteome</keyword>
<gene>
    <name evidence="1" type="ORF">Fot_19431</name>
</gene>
<dbReference type="AlphaFoldDB" id="A0ABD1VNT8"/>
<dbReference type="Proteomes" id="UP001604277">
    <property type="component" value="Unassembled WGS sequence"/>
</dbReference>
<reference evidence="2" key="1">
    <citation type="submission" date="2024-07" db="EMBL/GenBank/DDBJ databases">
        <title>Two chromosome-level genome assemblies of Korean endemic species Abeliophyllum distichum and Forsythia ovata (Oleaceae).</title>
        <authorList>
            <person name="Jang H."/>
        </authorList>
    </citation>
    <scope>NUCLEOTIDE SEQUENCE [LARGE SCALE GENOMIC DNA]</scope>
</reference>
<protein>
    <submittedName>
        <fullName evidence="1">Uncharacterized protein</fullName>
    </submittedName>
</protein>
<evidence type="ECO:0000313" key="2">
    <source>
        <dbReference type="Proteomes" id="UP001604277"/>
    </source>
</evidence>
<comment type="caution">
    <text evidence="1">The sequence shown here is derived from an EMBL/GenBank/DDBJ whole genome shotgun (WGS) entry which is preliminary data.</text>
</comment>
<name>A0ABD1VNT8_9LAMI</name>
<dbReference type="EMBL" id="JBFOLJ010000005">
    <property type="protein sequence ID" value="KAL2538040.1"/>
    <property type="molecule type" value="Genomic_DNA"/>
</dbReference>
<proteinExistence type="predicted"/>